<dbReference type="AlphaFoldDB" id="A0A9P0DHY6"/>
<feature type="domain" description="KANL2-like probable zinc-finger" evidence="4">
    <location>
        <begin position="232"/>
        <end position="291"/>
    </location>
</feature>
<keyword evidence="6" id="KW-1185">Reference proteome</keyword>
<dbReference type="Proteomes" id="UP001152799">
    <property type="component" value="Chromosome 3"/>
</dbReference>
<dbReference type="InterPro" id="IPR025927">
    <property type="entry name" value="Znf_KANL2-like"/>
</dbReference>
<keyword evidence="2" id="KW-0539">Nucleus</keyword>
<gene>
    <name evidence="5" type="ORF">CEUTPL_LOCUS6246</name>
</gene>
<evidence type="ECO:0000256" key="3">
    <source>
        <dbReference type="SAM" id="MobiDB-lite"/>
    </source>
</evidence>
<sequence length="511" mass="58120">MFNSGIKGNQRCNGTYSSPSQDISVVSKVANNTKHYNNTTFKLFNNKLENKDVYRKTNTNKPVDRQLNRNKTTNSVTNKAKTFNGNSVVGSKVIKPEDAYDFEDKIAIHSIIGLQDSNTHKTPLVEEQKPKKENIKATHHETLERIECEIDAPNYYQQHWFSPSLEQFKLEDRSREERIEITRHELWRRLQQLNHIGKPNRVPHWITRRKKNPTVGRPDGSSTALIVPKLCEVNECGRPSIHGSKYCAMHIMYDSRQILFEYCTAKFADNTQCSVPVFDISHDLPLCAVHARKRDNYRLYQEAKPKRVKKKVKPSAMIRPQKRNKKKKKSPVRSKQIETITNPSAIIGEIIPAAPCNGLVTEVVEAPVVLEEDLQMVDQVLALNENGLEQALANQAHLLEETDLTNVFSTIQVDEFSDFFAVNRNGEYEPSREEAEELEKALAAVDNDVKSLEKLSQTHGLLDSFLDEHALSDSLVQIPELIFHNGYAACGDNIVTQNSSYLLPVEPHSHS</sequence>
<reference evidence="5" key="1">
    <citation type="submission" date="2022-01" db="EMBL/GenBank/DDBJ databases">
        <authorList>
            <person name="King R."/>
        </authorList>
    </citation>
    <scope>NUCLEOTIDE SEQUENCE</scope>
</reference>
<dbReference type="PANTHER" id="PTHR16198">
    <property type="match status" value="1"/>
</dbReference>
<dbReference type="GO" id="GO:0005634">
    <property type="term" value="C:nucleus"/>
    <property type="evidence" value="ECO:0007669"/>
    <property type="project" value="UniProtKB-SubCell"/>
</dbReference>
<accession>A0A9P0DHY6</accession>
<evidence type="ECO:0000256" key="2">
    <source>
        <dbReference type="ARBA" id="ARBA00023242"/>
    </source>
</evidence>
<dbReference type="PANTHER" id="PTHR16198:SF2">
    <property type="entry name" value="INO80 COMPLEX SUBUNIT D"/>
    <property type="match status" value="1"/>
</dbReference>
<name>A0A9P0DHY6_9CUCU</name>
<proteinExistence type="predicted"/>
<dbReference type="EMBL" id="OU892279">
    <property type="protein sequence ID" value="CAH1127456.1"/>
    <property type="molecule type" value="Genomic_DNA"/>
</dbReference>
<evidence type="ECO:0000313" key="6">
    <source>
        <dbReference type="Proteomes" id="UP001152799"/>
    </source>
</evidence>
<feature type="region of interest" description="Disordered" evidence="3">
    <location>
        <begin position="310"/>
        <end position="335"/>
    </location>
</feature>
<comment type="subcellular location">
    <subcellularLocation>
        <location evidence="1">Nucleus</location>
    </subcellularLocation>
</comment>
<dbReference type="Pfam" id="PF13891">
    <property type="entry name" value="zf-C3HC3H_KANSL2"/>
    <property type="match status" value="1"/>
</dbReference>
<evidence type="ECO:0000313" key="5">
    <source>
        <dbReference type="EMBL" id="CAH1127456.1"/>
    </source>
</evidence>
<dbReference type="OrthoDB" id="10038011at2759"/>
<feature type="compositionally biased region" description="Basic residues" evidence="3">
    <location>
        <begin position="320"/>
        <end position="332"/>
    </location>
</feature>
<feature type="region of interest" description="Disordered" evidence="3">
    <location>
        <begin position="1"/>
        <end position="20"/>
    </location>
</feature>
<protein>
    <recommendedName>
        <fullName evidence="4">KANL2-like probable zinc-finger domain-containing protein</fullName>
    </recommendedName>
</protein>
<evidence type="ECO:0000256" key="1">
    <source>
        <dbReference type="ARBA" id="ARBA00004123"/>
    </source>
</evidence>
<organism evidence="5 6">
    <name type="scientific">Ceutorhynchus assimilis</name>
    <name type="common">cabbage seed weevil</name>
    <dbReference type="NCBI Taxonomy" id="467358"/>
    <lineage>
        <taxon>Eukaryota</taxon>
        <taxon>Metazoa</taxon>
        <taxon>Ecdysozoa</taxon>
        <taxon>Arthropoda</taxon>
        <taxon>Hexapoda</taxon>
        <taxon>Insecta</taxon>
        <taxon>Pterygota</taxon>
        <taxon>Neoptera</taxon>
        <taxon>Endopterygota</taxon>
        <taxon>Coleoptera</taxon>
        <taxon>Polyphaga</taxon>
        <taxon>Cucujiformia</taxon>
        <taxon>Curculionidae</taxon>
        <taxon>Ceutorhynchinae</taxon>
        <taxon>Ceutorhynchus</taxon>
    </lineage>
</organism>
<evidence type="ECO:0000259" key="4">
    <source>
        <dbReference type="Pfam" id="PF13891"/>
    </source>
</evidence>